<evidence type="ECO:0000256" key="1">
    <source>
        <dbReference type="SAM" id="MobiDB-lite"/>
    </source>
</evidence>
<accession>A0A3S9UAR4</accession>
<reference evidence="2 3" key="1">
    <citation type="submission" date="2018-12" db="EMBL/GenBank/DDBJ databases">
        <authorList>
            <person name="Betsko A.J."/>
            <person name="Stoner T.H."/>
            <person name="Garlena R.A."/>
            <person name="Russell D.A."/>
            <person name="Pope W.H."/>
            <person name="Jacobs-Sera D."/>
            <person name="Hatfull G.F."/>
        </authorList>
    </citation>
    <scope>NUCLEOTIDE SEQUENCE [LARGE SCALE GENOMIC DNA]</scope>
</reference>
<dbReference type="InterPro" id="IPR056908">
    <property type="entry name" value="Gp80-like"/>
</dbReference>
<proteinExistence type="predicted"/>
<organism evidence="2 3">
    <name type="scientific">Mycobacterium phage Duke13</name>
    <dbReference type="NCBI Taxonomy" id="2499038"/>
    <lineage>
        <taxon>Viruses</taxon>
        <taxon>Duplodnaviria</taxon>
        <taxon>Heunggongvirae</taxon>
        <taxon>Uroviricota</taxon>
        <taxon>Caudoviricetes</taxon>
        <taxon>Omegavirus</taxon>
        <taxon>Omegavirus baka</taxon>
    </lineage>
</organism>
<sequence length="131" mass="13002">MGRYGGPAQSRITRKETIMGIPNATHKAASDAIAGLGDWISVHTGAAGTTGANEATGGGYAREQTSWTSGSSGTNTGDEVEISVAAGTYVEGGIWSASSSGTFVGSEAFDDGDVEVSGTGASISVTPRIVA</sequence>
<dbReference type="Proteomes" id="UP000287876">
    <property type="component" value="Segment"/>
</dbReference>
<dbReference type="EMBL" id="MK279849">
    <property type="protein sequence ID" value="AZS07381.1"/>
    <property type="molecule type" value="Genomic_DNA"/>
</dbReference>
<evidence type="ECO:0000313" key="2">
    <source>
        <dbReference type="EMBL" id="AZS07381.1"/>
    </source>
</evidence>
<feature type="region of interest" description="Disordered" evidence="1">
    <location>
        <begin position="47"/>
        <end position="79"/>
    </location>
</feature>
<protein>
    <recommendedName>
        <fullName evidence="4">Minor tail protein</fullName>
    </recommendedName>
</protein>
<gene>
    <name evidence="2" type="primary">39</name>
    <name evidence="2" type="ORF">PBI_DUKE13_39</name>
</gene>
<dbReference type="Pfam" id="PF23140">
    <property type="entry name" value="Gp80"/>
    <property type="match status" value="1"/>
</dbReference>
<evidence type="ECO:0008006" key="4">
    <source>
        <dbReference type="Google" id="ProtNLM"/>
    </source>
</evidence>
<name>A0A3S9UAR4_9CAUD</name>
<evidence type="ECO:0000313" key="3">
    <source>
        <dbReference type="Proteomes" id="UP000287876"/>
    </source>
</evidence>
<feature type="compositionally biased region" description="Low complexity" evidence="1">
    <location>
        <begin position="65"/>
        <end position="77"/>
    </location>
</feature>